<name>A0A3E2HS71_SCYLI</name>
<evidence type="ECO:0000259" key="3">
    <source>
        <dbReference type="Pfam" id="PF10373"/>
    </source>
</evidence>
<feature type="region of interest" description="Disordered" evidence="1">
    <location>
        <begin position="197"/>
        <end position="244"/>
    </location>
</feature>
<feature type="domain" description="DNA/RNA-binding" evidence="3">
    <location>
        <begin position="5"/>
        <end position="121"/>
    </location>
</feature>
<dbReference type="Proteomes" id="UP000258309">
    <property type="component" value="Unassembled WGS sequence"/>
</dbReference>
<feature type="non-terminal residue" evidence="4">
    <location>
        <position position="1"/>
    </location>
</feature>
<feature type="region of interest" description="Disordered" evidence="1">
    <location>
        <begin position="318"/>
        <end position="345"/>
    </location>
</feature>
<comment type="caution">
    <text evidence="4">The sequence shown here is derived from an EMBL/GenBank/DDBJ whole genome shotgun (WGS) entry which is preliminary data.</text>
</comment>
<dbReference type="InterPro" id="IPR011990">
    <property type="entry name" value="TPR-like_helical_dom_sf"/>
</dbReference>
<keyword evidence="5" id="KW-1185">Reference proteome</keyword>
<dbReference type="STRING" id="5539.A0A3E2HS71"/>
<proteinExistence type="predicted"/>
<organism evidence="4 5">
    <name type="scientific">Scytalidium lignicola</name>
    <name type="common">Hyphomycete</name>
    <dbReference type="NCBI Taxonomy" id="5539"/>
    <lineage>
        <taxon>Eukaryota</taxon>
        <taxon>Fungi</taxon>
        <taxon>Dikarya</taxon>
        <taxon>Ascomycota</taxon>
        <taxon>Pezizomycotina</taxon>
        <taxon>Leotiomycetes</taxon>
        <taxon>Leotiomycetes incertae sedis</taxon>
        <taxon>Scytalidium</taxon>
    </lineage>
</organism>
<feature type="region of interest" description="Disordered" evidence="1">
    <location>
        <begin position="258"/>
        <end position="277"/>
    </location>
</feature>
<evidence type="ECO:0000313" key="5">
    <source>
        <dbReference type="Proteomes" id="UP000258309"/>
    </source>
</evidence>
<dbReference type="EMBL" id="NCSJ02000004">
    <property type="protein sequence ID" value="RFU35841.1"/>
    <property type="molecule type" value="Genomic_DNA"/>
</dbReference>
<dbReference type="OMA" id="DERCENF"/>
<feature type="compositionally biased region" description="Polar residues" evidence="1">
    <location>
        <begin position="217"/>
        <end position="229"/>
    </location>
</feature>
<feature type="non-terminal residue" evidence="4">
    <location>
        <position position="481"/>
    </location>
</feature>
<feature type="compositionally biased region" description="Polar residues" evidence="1">
    <location>
        <begin position="323"/>
        <end position="342"/>
    </location>
</feature>
<dbReference type="Pfam" id="PF10373">
    <property type="entry name" value="EST1_DNA_bind"/>
    <property type="match status" value="1"/>
</dbReference>
<sequence length="481" mass="52814">MLTVFLEMLLPELAETSTGEDLPNATNGSHSTGVHDKITIIARRILPALRKYSVWLVSQARIIIAQVGNGIVNLHIIEMWKMYCAVLTRLANFFPVEELPSINYLFEEDESTIGFNPFRDPLLPQDCDLYTDSNGLKPRTTDPGVQRSHPNVEMLARVRDILLCGLTLTVNPDYPVNLSMDPCQFVYTDPSLTASIPVNDANTDNNPRPASTKAHRSSYSEPRSITQVTEDIASEDDSTGSDSQFHLDREMHRMVESLLEPSGERCRSSNETSYGMHSHTANDIYTSLKTNDPLVFHQATPKLLPSLPGIWNSPFTPKPNELKATSSERSTTAYHASPSRQSNSHKLHSANIMFPGEAGDSNSGNNSHHRSATGFLFNPLIDSTKDTSQDALVQQYFPTQASNFSASSSIYAGSLLNARYNNNNTSLPYGSYSATGGNDSTTAYAGASDFDKATMLHSSIFNPSYQYASDYIHTPPGGQGG</sequence>
<evidence type="ECO:0000313" key="4">
    <source>
        <dbReference type="EMBL" id="RFU35841.1"/>
    </source>
</evidence>
<feature type="signal peptide" evidence="2">
    <location>
        <begin position="1"/>
        <end position="16"/>
    </location>
</feature>
<evidence type="ECO:0000256" key="1">
    <source>
        <dbReference type="SAM" id="MobiDB-lite"/>
    </source>
</evidence>
<accession>A0A3E2HS71</accession>
<dbReference type="OrthoDB" id="69928at2759"/>
<protein>
    <recommendedName>
        <fullName evidence="3">DNA/RNA-binding domain-containing protein</fullName>
    </recommendedName>
</protein>
<dbReference type="InterPro" id="IPR018834">
    <property type="entry name" value="DNA/RNA-bd_Est1-type"/>
</dbReference>
<reference evidence="4 5" key="1">
    <citation type="submission" date="2018-05" db="EMBL/GenBank/DDBJ databases">
        <title>Draft genome sequence of Scytalidium lignicola DSM 105466, a ubiquitous saprotrophic fungus.</title>
        <authorList>
            <person name="Buettner E."/>
            <person name="Gebauer A.M."/>
            <person name="Hofrichter M."/>
            <person name="Liers C."/>
            <person name="Kellner H."/>
        </authorList>
    </citation>
    <scope>NUCLEOTIDE SEQUENCE [LARGE SCALE GENOMIC DNA]</scope>
    <source>
        <strain evidence="4 5">DSM 105466</strain>
    </source>
</reference>
<gene>
    <name evidence="4" type="ORF">B7463_g454</name>
</gene>
<keyword evidence="2" id="KW-0732">Signal</keyword>
<evidence type="ECO:0000256" key="2">
    <source>
        <dbReference type="SAM" id="SignalP"/>
    </source>
</evidence>
<feature type="compositionally biased region" description="Polar residues" evidence="1">
    <location>
        <begin position="197"/>
        <end position="209"/>
    </location>
</feature>
<dbReference type="AlphaFoldDB" id="A0A3E2HS71"/>
<dbReference type="SUPFAM" id="SSF48452">
    <property type="entry name" value="TPR-like"/>
    <property type="match status" value="1"/>
</dbReference>
<feature type="chain" id="PRO_5017653770" description="DNA/RNA-binding domain-containing protein" evidence="2">
    <location>
        <begin position="17"/>
        <end position="481"/>
    </location>
</feature>